<feature type="compositionally biased region" description="Pro residues" evidence="1">
    <location>
        <begin position="146"/>
        <end position="155"/>
    </location>
</feature>
<feature type="region of interest" description="Disordered" evidence="1">
    <location>
        <begin position="109"/>
        <end position="158"/>
    </location>
</feature>
<keyword evidence="2" id="KW-1133">Transmembrane helix</keyword>
<keyword evidence="2" id="KW-0812">Transmembrane</keyword>
<evidence type="ECO:0000313" key="3">
    <source>
        <dbReference type="EMBL" id="MFC5568858.1"/>
    </source>
</evidence>
<gene>
    <name evidence="3" type="ORF">ACFPN1_02105</name>
</gene>
<evidence type="ECO:0000313" key="4">
    <source>
        <dbReference type="Proteomes" id="UP001596036"/>
    </source>
</evidence>
<feature type="compositionally biased region" description="Low complexity" evidence="1">
    <location>
        <begin position="119"/>
        <end position="145"/>
    </location>
</feature>
<evidence type="ECO:0000256" key="2">
    <source>
        <dbReference type="SAM" id="Phobius"/>
    </source>
</evidence>
<comment type="caution">
    <text evidence="3">The sequence shown here is derived from an EMBL/GenBank/DDBJ whole genome shotgun (WGS) entry which is preliminary data.</text>
</comment>
<dbReference type="Proteomes" id="UP001596036">
    <property type="component" value="Unassembled WGS sequence"/>
</dbReference>
<accession>A0ABW0SII8</accession>
<feature type="region of interest" description="Disordered" evidence="1">
    <location>
        <begin position="239"/>
        <end position="427"/>
    </location>
</feature>
<evidence type="ECO:0008006" key="5">
    <source>
        <dbReference type="Google" id="ProtNLM"/>
    </source>
</evidence>
<proteinExistence type="predicted"/>
<feature type="compositionally biased region" description="Low complexity" evidence="1">
    <location>
        <begin position="303"/>
        <end position="358"/>
    </location>
</feature>
<sequence>MPARAGAITGATAPAIIEILLQRPLAERPRRSGELTRWQAFNTLWRQDWHAPEPEDRKVRWFAGAFSAVWHLVFGILLLWFWYTQSLYLEEATKRRGEEVVQIEFIGRGTPEEAGGGQAPEQPQEQAEQAEQAEAASVPAATAQPEPAPEVPQPAGPALAQPQIEVPLPDVQQREVPEPQVPPAPPVQQNVAVSAPAPDTSAFVLTAPTPRITQPQIQVPQVAAPTAPLQTVEIPEPLQPIRHETPQPQSIAVPQVKARIPEVAQREVGGPVARPRLSTVPAPSVAQPTLHTPEASVRTRDIPAPSALPATSPTAASPSASQTADRTPSSPSSTRPAATSAATGTTPATTSAPGGKTPSTAAAGQGPKPVAAPGSFPTPARDDDWGASTRNVPGGQRGEPLGLYNSEGGPRLAEKPVNTGQPPGTIDDRIVDLDRSGTWLKRKPNDYEPTTFDKYWLPNETLLAEWVRKGIKKMAIPIPGTTKKIECIVSILQLGGGCGISDPNLNEQPAVARPPPDIPFKPQLQEDNGSVKPQDD</sequence>
<feature type="region of interest" description="Disordered" evidence="1">
    <location>
        <begin position="502"/>
        <end position="536"/>
    </location>
</feature>
<dbReference type="EMBL" id="JBHSNM010000001">
    <property type="protein sequence ID" value="MFC5568858.1"/>
    <property type="molecule type" value="Genomic_DNA"/>
</dbReference>
<reference evidence="4" key="1">
    <citation type="journal article" date="2019" name="Int. J. Syst. Evol. Microbiol.">
        <title>The Global Catalogue of Microorganisms (GCM) 10K type strain sequencing project: providing services to taxonomists for standard genome sequencing and annotation.</title>
        <authorList>
            <consortium name="The Broad Institute Genomics Platform"/>
            <consortium name="The Broad Institute Genome Sequencing Center for Infectious Disease"/>
            <person name="Wu L."/>
            <person name="Ma J."/>
        </authorList>
    </citation>
    <scope>NUCLEOTIDE SEQUENCE [LARGE SCALE GENOMIC DNA]</scope>
    <source>
        <strain evidence="4">KACC 11407</strain>
    </source>
</reference>
<evidence type="ECO:0000256" key="1">
    <source>
        <dbReference type="SAM" id="MobiDB-lite"/>
    </source>
</evidence>
<feature type="transmembrane region" description="Helical" evidence="2">
    <location>
        <begin position="61"/>
        <end position="83"/>
    </location>
</feature>
<organism evidence="3 4">
    <name type="scientific">Lysobacter yangpyeongensis</name>
    <dbReference type="NCBI Taxonomy" id="346182"/>
    <lineage>
        <taxon>Bacteria</taxon>
        <taxon>Pseudomonadati</taxon>
        <taxon>Pseudomonadota</taxon>
        <taxon>Gammaproteobacteria</taxon>
        <taxon>Lysobacterales</taxon>
        <taxon>Lysobacteraceae</taxon>
        <taxon>Lysobacter</taxon>
    </lineage>
</organism>
<dbReference type="RefSeq" id="WP_386752574.1">
    <property type="nucleotide sequence ID" value="NZ_JBHSNM010000001.1"/>
</dbReference>
<protein>
    <recommendedName>
        <fullName evidence="5">Transmembrane repetitive protein</fullName>
    </recommendedName>
</protein>
<keyword evidence="2" id="KW-0472">Membrane</keyword>
<name>A0ABW0SII8_9GAMM</name>
<keyword evidence="4" id="KW-1185">Reference proteome</keyword>